<comment type="function">
    <text evidence="6">Exhibits ATPase activity in vitro.</text>
</comment>
<dbReference type="CDD" id="cd00009">
    <property type="entry name" value="AAA"/>
    <property type="match status" value="1"/>
</dbReference>
<feature type="region of interest" description="Disordered" evidence="8">
    <location>
        <begin position="1735"/>
        <end position="1774"/>
    </location>
</feature>
<evidence type="ECO:0000256" key="2">
    <source>
        <dbReference type="ARBA" id="ARBA00022741"/>
    </source>
</evidence>
<evidence type="ECO:0000313" key="11">
    <source>
        <dbReference type="Proteomes" id="UP000322234"/>
    </source>
</evidence>
<comment type="subcellular location">
    <subcellularLocation>
        <location evidence="1">Mitochondrion</location>
    </subcellularLocation>
</comment>
<dbReference type="FunFam" id="3.40.50.300:FF:000587">
    <property type="entry name" value="von Willebrand factor A domain containing 8"/>
    <property type="match status" value="1"/>
</dbReference>
<dbReference type="GO" id="GO:0016887">
    <property type="term" value="F:ATP hydrolysis activity"/>
    <property type="evidence" value="ECO:0007669"/>
    <property type="project" value="InterPro"/>
</dbReference>
<evidence type="ECO:0000256" key="6">
    <source>
        <dbReference type="ARBA" id="ARBA00055988"/>
    </source>
</evidence>
<feature type="compositionally biased region" description="Gly residues" evidence="8">
    <location>
        <begin position="1415"/>
        <end position="1433"/>
    </location>
</feature>
<dbReference type="Pfam" id="PF07728">
    <property type="entry name" value="AAA_5"/>
    <property type="match status" value="3"/>
</dbReference>
<dbReference type="GO" id="GO:0005524">
    <property type="term" value="F:ATP binding"/>
    <property type="evidence" value="ECO:0007669"/>
    <property type="project" value="UniProtKB-KW"/>
</dbReference>
<evidence type="ECO:0000256" key="7">
    <source>
        <dbReference type="ARBA" id="ARBA00070377"/>
    </source>
</evidence>
<dbReference type="InterPro" id="IPR011704">
    <property type="entry name" value="ATPase_dyneun-rel_AAA"/>
</dbReference>
<dbReference type="FunFam" id="3.40.50.300:FF:000663">
    <property type="entry name" value="von Willebrand factor A domain containing 8"/>
    <property type="match status" value="1"/>
</dbReference>
<keyword evidence="11" id="KW-1185">Reference proteome</keyword>
<dbReference type="Proteomes" id="UP000322234">
    <property type="component" value="Unassembled WGS sequence"/>
</dbReference>
<reference evidence="10" key="1">
    <citation type="submission" date="2019-10" db="EMBL/GenBank/DDBJ databases">
        <title>The sequence and de novo assembly of the wild yak genome.</title>
        <authorList>
            <person name="Liu Y."/>
        </authorList>
    </citation>
    <scope>NUCLEOTIDE SEQUENCE [LARGE SCALE GENOMIC DNA]</scope>
    <source>
        <strain evidence="10">WY2019</strain>
    </source>
</reference>
<dbReference type="Gene3D" id="3.40.50.300">
    <property type="entry name" value="P-loop containing nucleotide triphosphate hydrolases"/>
    <property type="match status" value="3"/>
</dbReference>
<dbReference type="SUPFAM" id="SSF53300">
    <property type="entry name" value="vWA-like"/>
    <property type="match status" value="1"/>
</dbReference>
<protein>
    <recommendedName>
        <fullName evidence="7">von Willebrand factor A domain-containing protein 8</fullName>
    </recommendedName>
</protein>
<dbReference type="InterPro" id="IPR036465">
    <property type="entry name" value="vWFA_dom_sf"/>
</dbReference>
<accession>A0A6B0R3C8</accession>
<dbReference type="PANTHER" id="PTHR21610:SF9">
    <property type="entry name" value="VON WILLEBRAND FACTOR A DOMAIN-CONTAINING PROTEIN 8"/>
    <property type="match status" value="1"/>
</dbReference>
<evidence type="ECO:0000256" key="8">
    <source>
        <dbReference type="SAM" id="MobiDB-lite"/>
    </source>
</evidence>
<comment type="caution">
    <text evidence="10">The sequence shown here is derived from an EMBL/GenBank/DDBJ whole genome shotgun (WGS) entry which is preliminary data.</text>
</comment>
<dbReference type="SMART" id="SM00327">
    <property type="entry name" value="VWA"/>
    <property type="match status" value="1"/>
</dbReference>
<dbReference type="SUPFAM" id="SSF52540">
    <property type="entry name" value="P-loop containing nucleoside triphosphate hydrolases"/>
    <property type="match status" value="3"/>
</dbReference>
<dbReference type="GO" id="GO:0005739">
    <property type="term" value="C:mitochondrion"/>
    <property type="evidence" value="ECO:0007669"/>
    <property type="project" value="UniProtKB-SubCell"/>
</dbReference>
<keyword evidence="5" id="KW-0496">Mitochondrion</keyword>
<evidence type="ECO:0000256" key="3">
    <source>
        <dbReference type="ARBA" id="ARBA00022840"/>
    </source>
</evidence>
<dbReference type="InterPro" id="IPR039891">
    <property type="entry name" value="VWA8"/>
</dbReference>
<dbReference type="InterPro" id="IPR027417">
    <property type="entry name" value="P-loop_NTPase"/>
</dbReference>
<dbReference type="EMBL" id="VBQZ03000022">
    <property type="protein sequence ID" value="MXQ84669.1"/>
    <property type="molecule type" value="Genomic_DNA"/>
</dbReference>
<dbReference type="InterPro" id="IPR002035">
    <property type="entry name" value="VWF_A"/>
</dbReference>
<evidence type="ECO:0000259" key="9">
    <source>
        <dbReference type="PROSITE" id="PS50234"/>
    </source>
</evidence>
<keyword evidence="3" id="KW-0067">ATP-binding</keyword>
<dbReference type="PROSITE" id="PS50234">
    <property type="entry name" value="VWFA"/>
    <property type="match status" value="1"/>
</dbReference>
<proteinExistence type="predicted"/>
<feature type="domain" description="VWFA" evidence="9">
    <location>
        <begin position="1561"/>
        <end position="1710"/>
    </location>
</feature>
<gene>
    <name evidence="10" type="ORF">E5288_WYG016650</name>
</gene>
<evidence type="ECO:0000313" key="10">
    <source>
        <dbReference type="EMBL" id="MXQ84669.1"/>
    </source>
</evidence>
<feature type="compositionally biased region" description="Basic and acidic residues" evidence="8">
    <location>
        <begin position="1390"/>
        <end position="1407"/>
    </location>
</feature>
<evidence type="ECO:0000256" key="1">
    <source>
        <dbReference type="ARBA" id="ARBA00004173"/>
    </source>
</evidence>
<dbReference type="FunFam" id="3.40.50.300:FF:000989">
    <property type="entry name" value="von Willebrand factor A domain containing 8"/>
    <property type="match status" value="1"/>
</dbReference>
<keyword evidence="2" id="KW-0547">Nucleotide-binding</keyword>
<name>A0A6B0R3C8_9CETA</name>
<keyword evidence="4" id="KW-0809">Transit peptide</keyword>
<evidence type="ECO:0000256" key="5">
    <source>
        <dbReference type="ARBA" id="ARBA00023128"/>
    </source>
</evidence>
<sequence>MEPPEACDTVNIGDVSYKLKNPKNPELVPQNYISDSLAQSVIQHLRWIMQKDLLGQDVFLIGPPGPLRRSIAMQYLELTKKEVEYIALSRDTTETDLKQRREIRAGTAFYIDQAIRAATEGRTLILEGLEKAERNVLPVLNNLLENREMQLEDGRFLMSAERYDKLLQDHTKTELDAWKIVRVNENFRVIALGLPVPRYSGNPLDPPLRSRFQARDIYYLPFKDQLKLLYSVGANWLYPYTVLLGHEGKMAVQGVLKRFELEDSRRSVLPEKIVRVERTTENNVFQASVTIRIAEKEVTIKVPAGTRPLSQPCTSDHFIQTWSHKQLLAEMMQSHMVKDICLIGGKGCGKTVIAKNFADTLGYNIEPIMLYQDMTARDLLQQRYTLPNGDTAWRSSPLVNAALEGKLVLLDGIHRVNAGTLAVLQRLIHDRELSLYDGSRLLREDRYLRLKEELQMSDEQLQQRSIFPVHPSFRIIALAEPPVIGSTTQQWLGPEFLTMFFFHYMKPLVKSEEIQVIKEMAQSLAASLSTRQLLRISRRLSQYPNENLHNAVTKACLSRFLPSLARSALEKNLADAAIEITTDNSPESELEDYKCEVSSGSLRIGTVSAPIYNAHEKMKVPDVLFYDNIQGVGKNKIVDRFLHLLNRPREYIQLHRDTTVQTLTLQPSVKDGLIVYEDSPLVKAVKLGHVLVVDEADKAPTNVTCILKTLVENGEMILADGRRIVANAALVNGRENVVVIHPDFRMIVLANRPGFPFLGNDFFGTLGDIFSCHAVDNPKPYSELRMLRQYGPNVPEPILQKLVAAFGELRNLADQGIINYPYSTREVVNIVKHLQKFPTEGLSSVVRNVFDFDSYNNDMREILMNTLHKYGIPVGAKPSNVQLAKELPLPEQTFMGYWTIGQSRNGMQKLLCPAETHHIDVKGPALIHIQEYPIERHEGRSQTFTEECSSWRLPLDEMNLICDVATAHENEENTLYVVACNPVSLYFMNMTGKSGHFVDLFDVFPRTASGIWHPFVTVAPLGNPLKGQVVLHEQQSNVILLLDPASQALRRLILPSEEFTMKKTSWWNKEEAETYKMCKEFSHKNWLVFYKEKGNTLAVLDVLEGRTHTISLPINLQTVFLVAEDKWLLVESKTNQKYLLTTPAHIESKDSGVCQLYVLQEELPSPGFGVMQETDRSIPHTISSDQLSSENLSSAVGQKISSPNRILSDKNSYATIVVGFPDLMSPSEVYSWKRPSSLSKSRVTDTTFYGGKKKSGTAKQSNCVTLLDTNQIVRILPPGEVPLQDIYPKDVTPPQTAGYIEVTDLQSKRLRYIPIPRSDSLSPYTTWLSTISDTDALLAEWGRGGVVTVDMGGRVRLWETGLEHLQRSLMEWRNMIGEGDRHMQITIERESGEDVSSPKHGKEDPDNMPHVGGNTWAGGTGGRDTAGLGGKGGPYRLDAGHTVYQVSEAEKDAVPEEVKRAAREMGQRAFQQRLKEIQMSEYDAATYERFSGAVRRQVHSLRIILDNLQAKGKERQWLRHQATGELDDAKIIDGLTGEKAIYKRRGELEPQMGSPQQKPKRLRLVVDVSGSMYRFNGVDGRLERSMEAVCMVMEAFENYEEKFKYDVAGHSGDGYNIGLVPINKIPKDNKQRLEILKTMHAHAQFCMSGDHTLEGTEHAIKEIVKEEADEYFVIVLSDANLSRYGIHPAKFAQILTSSPQVNAFAIFIGSLGDQAARNRAESGMDAEQSGSLLVLESSFDAHSPGETPSTSSPQSLGGSDVNEGPHSSALLRKI</sequence>
<organism evidence="10 11">
    <name type="scientific">Bos mutus</name>
    <name type="common">wild yak</name>
    <dbReference type="NCBI Taxonomy" id="72004"/>
    <lineage>
        <taxon>Eukaryota</taxon>
        <taxon>Metazoa</taxon>
        <taxon>Chordata</taxon>
        <taxon>Craniata</taxon>
        <taxon>Vertebrata</taxon>
        <taxon>Euteleostomi</taxon>
        <taxon>Mammalia</taxon>
        <taxon>Eutheria</taxon>
        <taxon>Laurasiatheria</taxon>
        <taxon>Artiodactyla</taxon>
        <taxon>Ruminantia</taxon>
        <taxon>Pecora</taxon>
        <taxon>Bovidae</taxon>
        <taxon>Bovinae</taxon>
        <taxon>Bos</taxon>
    </lineage>
</organism>
<feature type="compositionally biased region" description="Polar residues" evidence="8">
    <location>
        <begin position="1746"/>
        <end position="1757"/>
    </location>
</feature>
<evidence type="ECO:0000256" key="4">
    <source>
        <dbReference type="ARBA" id="ARBA00022946"/>
    </source>
</evidence>
<dbReference type="PANTHER" id="PTHR21610">
    <property type="entry name" value="VON WILLEBRAND FACTOR A DOMAIN-CONTAINING PROTEIN 8"/>
    <property type="match status" value="1"/>
</dbReference>
<feature type="region of interest" description="Disordered" evidence="8">
    <location>
        <begin position="1390"/>
        <end position="1434"/>
    </location>
</feature>